<dbReference type="PANTHER" id="PTHR24015">
    <property type="entry name" value="OS07G0578800 PROTEIN-RELATED"/>
    <property type="match status" value="1"/>
</dbReference>
<dbReference type="GO" id="GO:0009451">
    <property type="term" value="P:RNA modification"/>
    <property type="evidence" value="ECO:0007669"/>
    <property type="project" value="InterPro"/>
</dbReference>
<name>A0AAN8VKH8_9MAGN</name>
<feature type="domain" description="DYW" evidence="5">
    <location>
        <begin position="980"/>
        <end position="1050"/>
    </location>
</feature>
<dbReference type="PROSITE" id="PS51375">
    <property type="entry name" value="PPR"/>
    <property type="match status" value="5"/>
</dbReference>
<evidence type="ECO:0000313" key="7">
    <source>
        <dbReference type="Proteomes" id="UP001370490"/>
    </source>
</evidence>
<feature type="region of interest" description="Disordered" evidence="4">
    <location>
        <begin position="96"/>
        <end position="144"/>
    </location>
</feature>
<sequence>MYKSKERSELECLNGIVDSGVSVVQAKSSIKQPVDDDCEMASGQYIRGIGQSSSQVTSQSATSYCPSPDNSLSSAILYAEAKQIFTNTEASDCVSSAEKSGESADVNNSDYVESRKTSIDRGSTGSDVSDESSSAEEASKAQSETEILRSHTVRADPFHTHLANNQQGIDMIWRTLSKCFGANELTLLGETCLPLISFCNSRSLKEGVCVHGPILKLCLQDQLFLNNNLLTLYAKCFGVRQARQFFDEMPYRDVVSWTGMLSAYAKGGCHNNVVELFGQMVIFGQCPNEFTLSSVLRSCSAVEDCYWGTRVHSYMVKLGFEANEVLCSALINLYSKCDYVEEAQKLFAPMNAGDVFTWTTMISSLIQSQRYHEALYLYFDMIRAGVNPNEFTFVKLLGASSHFGLDHVKFVHAHLIIWGVDLNVVLKTALVDVYGKCQKMDDALKVVNQTNEYDVSLWTAIISGFCQNANLRDALARFREMKIYGISPNDFTYSVILSVCSSLRALDLAKQVHSQVMLLGLENNEHVGNSLVDMYMKCSDMTEDAIRAFNGISSPNVISWTSLIAGLSEHGLEEDSLKAFMDMVAAGVKPNSYTLSTILGACSKIRSKAQTEKLHGFVIKTKADDDINVGNALVDAYAGLGQVDDAWLIIGRMSRRDAITYTSLATRLNQLGHHKMALSIISSMCSDNIKMDGFSMASFLSASASLSAVEPGKLLHCYSFKSGLGSYVSVSNGLVNLYGKCGLIEDTWKAFKDIREPDVVSWNGLMQGSASYGHFDHALSTFEDMQLAGVKPDSVTFSLVLSSCSSGGFPDLGLQYFRSMSEVHNMVPHLDHYVCLVDLLGRAARLHEAVDVINSMPLKPNAQMYKTLLAACRSYGHVTLGEEMASEGLRLDPYDPAFYVLLAELYDLAGRPDLGEKARRLMRERGLKTSPDQSWVEVRNEIHHFVACDRSHPQIHLIHQKIESLILELENLGYSHKKNENRLYDSDKLALAFGLLNMPSRAAIRIIKNRGISLQCHEFMKTVSGLVDREIILKGGCFHFFKKGGCSCKNTIGHT</sequence>
<proteinExistence type="inferred from homology"/>
<evidence type="ECO:0000256" key="1">
    <source>
        <dbReference type="ARBA" id="ARBA00006643"/>
    </source>
</evidence>
<dbReference type="GO" id="GO:0008270">
    <property type="term" value="F:zinc ion binding"/>
    <property type="evidence" value="ECO:0007669"/>
    <property type="project" value="InterPro"/>
</dbReference>
<feature type="repeat" description="PPR" evidence="3">
    <location>
        <begin position="454"/>
        <end position="488"/>
    </location>
</feature>
<dbReference type="Gene3D" id="1.25.40.10">
    <property type="entry name" value="Tetratricopeptide repeat domain"/>
    <property type="match status" value="6"/>
</dbReference>
<dbReference type="Pfam" id="PF14432">
    <property type="entry name" value="DYW_deaminase"/>
    <property type="match status" value="1"/>
</dbReference>
<organism evidence="6 7">
    <name type="scientific">Dillenia turbinata</name>
    <dbReference type="NCBI Taxonomy" id="194707"/>
    <lineage>
        <taxon>Eukaryota</taxon>
        <taxon>Viridiplantae</taxon>
        <taxon>Streptophyta</taxon>
        <taxon>Embryophyta</taxon>
        <taxon>Tracheophyta</taxon>
        <taxon>Spermatophyta</taxon>
        <taxon>Magnoliopsida</taxon>
        <taxon>eudicotyledons</taxon>
        <taxon>Gunneridae</taxon>
        <taxon>Pentapetalae</taxon>
        <taxon>Dilleniales</taxon>
        <taxon>Dilleniaceae</taxon>
        <taxon>Dillenia</taxon>
    </lineage>
</organism>
<comment type="similarity">
    <text evidence="1">Belongs to the PPR family. PCMP-H subfamily.</text>
</comment>
<dbReference type="FunFam" id="1.25.40.10:FF:000285">
    <property type="entry name" value="Pentatricopeptide repeat-containing protein, chloroplastic"/>
    <property type="match status" value="1"/>
</dbReference>
<dbReference type="InterPro" id="IPR011990">
    <property type="entry name" value="TPR-like_helical_dom_sf"/>
</dbReference>
<accession>A0AAN8VKH8</accession>
<dbReference type="Proteomes" id="UP001370490">
    <property type="component" value="Unassembled WGS sequence"/>
</dbReference>
<dbReference type="FunFam" id="1.25.40.10:FF:000227">
    <property type="entry name" value="Pentatricopeptide repeat-containing protein At3g13880"/>
    <property type="match status" value="2"/>
</dbReference>
<dbReference type="NCBIfam" id="TIGR00756">
    <property type="entry name" value="PPR"/>
    <property type="match status" value="5"/>
</dbReference>
<evidence type="ECO:0000256" key="2">
    <source>
        <dbReference type="ARBA" id="ARBA00022737"/>
    </source>
</evidence>
<dbReference type="PROSITE" id="PS50890">
    <property type="entry name" value="PUA"/>
    <property type="match status" value="1"/>
</dbReference>
<keyword evidence="7" id="KW-1185">Reference proteome</keyword>
<comment type="caution">
    <text evidence="6">The sequence shown here is derived from an EMBL/GenBank/DDBJ whole genome shotgun (WGS) entry which is preliminary data.</text>
</comment>
<feature type="repeat" description="PPR" evidence="3">
    <location>
        <begin position="758"/>
        <end position="792"/>
    </location>
</feature>
<gene>
    <name evidence="6" type="ORF">RJ641_033803</name>
</gene>
<keyword evidence="2" id="KW-0677">Repeat</keyword>
<evidence type="ECO:0000313" key="6">
    <source>
        <dbReference type="EMBL" id="KAK6936773.1"/>
    </source>
</evidence>
<evidence type="ECO:0000259" key="5">
    <source>
        <dbReference type="Pfam" id="PF14432"/>
    </source>
</evidence>
<evidence type="ECO:0000256" key="3">
    <source>
        <dbReference type="PROSITE-ProRule" id="PRU00708"/>
    </source>
</evidence>
<dbReference type="PANTHER" id="PTHR24015:SF1726">
    <property type="entry name" value="OS03G0861900 PROTEIN"/>
    <property type="match status" value="1"/>
</dbReference>
<dbReference type="InterPro" id="IPR002885">
    <property type="entry name" value="PPR_rpt"/>
</dbReference>
<dbReference type="EMBL" id="JBAMMX010000007">
    <property type="protein sequence ID" value="KAK6936773.1"/>
    <property type="molecule type" value="Genomic_DNA"/>
</dbReference>
<dbReference type="FunFam" id="1.25.40.10:FF:001224">
    <property type="entry name" value="Pentatricopeptide repeat-containing protein chloroplastic"/>
    <property type="match status" value="1"/>
</dbReference>
<evidence type="ECO:0000256" key="4">
    <source>
        <dbReference type="SAM" id="MobiDB-lite"/>
    </source>
</evidence>
<dbReference type="AlphaFoldDB" id="A0AAN8VKH8"/>
<reference evidence="6 7" key="1">
    <citation type="submission" date="2023-12" db="EMBL/GenBank/DDBJ databases">
        <title>A high-quality genome assembly for Dillenia turbinata (Dilleniales).</title>
        <authorList>
            <person name="Chanderbali A."/>
        </authorList>
    </citation>
    <scope>NUCLEOTIDE SEQUENCE [LARGE SCALE GENOMIC DNA]</scope>
    <source>
        <strain evidence="6">LSX21</strain>
        <tissue evidence="6">Leaf</tissue>
    </source>
</reference>
<dbReference type="Pfam" id="PF01535">
    <property type="entry name" value="PPR"/>
    <property type="match status" value="3"/>
</dbReference>
<feature type="repeat" description="PPR" evidence="3">
    <location>
        <begin position="354"/>
        <end position="388"/>
    </location>
</feature>
<dbReference type="FunFam" id="1.25.40.10:FF:001093">
    <property type="entry name" value="Pentatricopeptide repeat-containing protein At2g34400"/>
    <property type="match status" value="1"/>
</dbReference>
<dbReference type="InterPro" id="IPR032867">
    <property type="entry name" value="DYW_dom"/>
</dbReference>
<dbReference type="Pfam" id="PF13041">
    <property type="entry name" value="PPR_2"/>
    <property type="match status" value="4"/>
</dbReference>
<feature type="compositionally biased region" description="Low complexity" evidence="4">
    <location>
        <begin position="135"/>
        <end position="144"/>
    </location>
</feature>
<feature type="repeat" description="PPR" evidence="3">
    <location>
        <begin position="253"/>
        <end position="287"/>
    </location>
</feature>
<protein>
    <submittedName>
        <fullName evidence="6">DYW domain</fullName>
    </submittedName>
</protein>
<dbReference type="InterPro" id="IPR046960">
    <property type="entry name" value="PPR_At4g14850-like_plant"/>
</dbReference>
<dbReference type="GO" id="GO:0003723">
    <property type="term" value="F:RNA binding"/>
    <property type="evidence" value="ECO:0007669"/>
    <property type="project" value="InterPro"/>
</dbReference>
<feature type="repeat" description="PPR" evidence="3">
    <location>
        <begin position="556"/>
        <end position="590"/>
    </location>
</feature>
<dbReference type="FunFam" id="1.25.40.10:FF:000381">
    <property type="entry name" value="Pentatricopeptide repeat-containing protein"/>
    <property type="match status" value="1"/>
</dbReference>